<gene>
    <name evidence="1" type="ORF">Fadolivirus_1_887</name>
</gene>
<name>A0A7D3QUQ4_9VIRU</name>
<reference evidence="1 2" key="1">
    <citation type="submission" date="2020-04" db="EMBL/GenBank/DDBJ databases">
        <title>Advantages and limits of metagenomic assembly and binning of a giant virus.</title>
        <authorList>
            <person name="Schulz F."/>
            <person name="Andreani J."/>
            <person name="Francis R."/>
            <person name="Boudjemaa H."/>
            <person name="Bou Khalil J.Y."/>
            <person name="Lee J."/>
            <person name="La Scola B."/>
            <person name="Woyke T."/>
        </authorList>
    </citation>
    <scope>NUCLEOTIDE SEQUENCE [LARGE SCALE GENOMIC DNA]</scope>
    <source>
        <strain evidence="1 2">FV1/VV64</strain>
    </source>
</reference>
<keyword evidence="2" id="KW-1185">Reference proteome</keyword>
<dbReference type="EMBL" id="MT418680">
    <property type="protein sequence ID" value="QKF94345.1"/>
    <property type="molecule type" value="Genomic_DNA"/>
</dbReference>
<organism evidence="1 2">
    <name type="scientific">Fadolivirus FV1/VV64</name>
    <dbReference type="NCBI Taxonomy" id="3070911"/>
    <lineage>
        <taxon>Viruses</taxon>
        <taxon>Varidnaviria</taxon>
        <taxon>Bamfordvirae</taxon>
        <taxon>Nucleocytoviricota</taxon>
        <taxon>Megaviricetes</taxon>
        <taxon>Imitervirales</taxon>
        <taxon>Mimiviridae</taxon>
        <taxon>Klosneuvirinae</taxon>
        <taxon>Fadolivirus</taxon>
        <taxon>Fadolivirus algeromassiliense</taxon>
    </lineage>
</organism>
<sequence length="430" mass="50870">MDINAWIDKINSININDNLRNNLITFFKNFHSVYSLSLIEITDTDMVNAFNNINNYKPLSICLDIEFQSTIISKKDMDKYTYNNNSNNDPTARFIREIGMMFFIKESSTKWYYIGSIFVNFNSLDKYGFKLDDLKLIGTKYSTVNDLTFNQMLKNENYLTVENLITPLQDDFLFRSKKDYKSKIYHTIKLLKSNYLFNNFLTDKIKDKVINILHNILTFDDFSDVTKELKYIKKQLHNIQHELYGRYLDKVLLKSLINTHKLYWNDDLVLERIKLTYKKENIFFETLEHLVNDAVLIVKGKMDLIAINNMALMLTENKLLIENYYDIETFNGFSQLMYKSAQLEETYNNMIKSNIYAQKAKELFDRIGVTIGDKAHNPLVDSLFTIIIAVIVNLGLNKYFKELDENQYGGNYYHKYYISLKNKYLQLKNK</sequence>
<proteinExistence type="predicted"/>
<dbReference type="Proteomes" id="UP001162001">
    <property type="component" value="Segment"/>
</dbReference>
<evidence type="ECO:0000313" key="2">
    <source>
        <dbReference type="Proteomes" id="UP001162001"/>
    </source>
</evidence>
<evidence type="ECO:0000313" key="1">
    <source>
        <dbReference type="EMBL" id="QKF94345.1"/>
    </source>
</evidence>
<accession>A0A7D3QUQ4</accession>
<protein>
    <submittedName>
        <fullName evidence="1">Uncharacterized protein</fullName>
    </submittedName>
</protein>